<keyword evidence="6" id="KW-0687">Ribonucleoprotein</keyword>
<reference evidence="9 10" key="1">
    <citation type="submission" date="2017-03" db="EMBL/GenBank/DDBJ databases">
        <title>Genomes of endolithic fungi from Antarctica.</title>
        <authorList>
            <person name="Coleine C."/>
            <person name="Masonjones S."/>
            <person name="Stajich J.E."/>
        </authorList>
    </citation>
    <scope>NUCLEOTIDE SEQUENCE [LARGE SCALE GENOMIC DNA]</scope>
    <source>
        <strain evidence="9 10">CCFEE 6315</strain>
    </source>
</reference>
<dbReference type="Proteomes" id="UP000308549">
    <property type="component" value="Unassembled WGS sequence"/>
</dbReference>
<evidence type="ECO:0000256" key="7">
    <source>
        <dbReference type="ARBA" id="ARBA00035140"/>
    </source>
</evidence>
<dbReference type="InterPro" id="IPR019368">
    <property type="entry name" value="Ribosomal_mS29"/>
</dbReference>
<comment type="caution">
    <text evidence="9">The sequence shown here is derived from an EMBL/GenBank/DDBJ whole genome shotgun (WGS) entry which is preliminary data.</text>
</comment>
<dbReference type="GO" id="GO:0005763">
    <property type="term" value="C:mitochondrial small ribosomal subunit"/>
    <property type="evidence" value="ECO:0007669"/>
    <property type="project" value="TreeGrafter"/>
</dbReference>
<accession>A0A4U0TUC5</accession>
<protein>
    <recommendedName>
        <fullName evidence="7">Small ribosomal subunit protein mS29</fullName>
    </recommendedName>
</protein>
<keyword evidence="5" id="KW-0496">Mitochondrion</keyword>
<keyword evidence="3" id="KW-0809">Transit peptide</keyword>
<organism evidence="9 10">
    <name type="scientific">Salinomyces thailandicus</name>
    <dbReference type="NCBI Taxonomy" id="706561"/>
    <lineage>
        <taxon>Eukaryota</taxon>
        <taxon>Fungi</taxon>
        <taxon>Dikarya</taxon>
        <taxon>Ascomycota</taxon>
        <taxon>Pezizomycotina</taxon>
        <taxon>Dothideomycetes</taxon>
        <taxon>Dothideomycetidae</taxon>
        <taxon>Mycosphaerellales</taxon>
        <taxon>Teratosphaeriaceae</taxon>
        <taxon>Salinomyces</taxon>
    </lineage>
</organism>
<dbReference type="Pfam" id="PF10236">
    <property type="entry name" value="DAP3"/>
    <property type="match status" value="2"/>
</dbReference>
<keyword evidence="10" id="KW-1185">Reference proteome</keyword>
<evidence type="ECO:0000256" key="4">
    <source>
        <dbReference type="ARBA" id="ARBA00022980"/>
    </source>
</evidence>
<dbReference type="OrthoDB" id="274828at2759"/>
<evidence type="ECO:0000256" key="5">
    <source>
        <dbReference type="ARBA" id="ARBA00023128"/>
    </source>
</evidence>
<feature type="region of interest" description="Disordered" evidence="8">
    <location>
        <begin position="30"/>
        <end position="71"/>
    </location>
</feature>
<sequence>MRRALGPIDAATPFNAAPSASAAFSTSAALSANPPKKKGVVAKPAARTGRTLRLSKNTRTATARPPAPGERRALRKRVVLSNTNALEVRGLADLSTQNASRLREMGFEGQVLGLSNDSVDALRALEAFKATQGWSLFRRPASLIRRETVELAECMDGVAQQKHVERRMLFGERGGGKSVLQLQAMAMAYLRGWIVVHFPEAKAMTIAHEAYRPINSKDGSTAYIQPQYTARLLGNIAKANHGVLTHMRLSKPPELPVPVQSNISLLRFVELGAGDAELAWPVWRALLSELTTPSQEGTEGLQRPPLFLSMDGVDHAMRHSAYLDTAARPIHAHDLTLIRDFAAHLSGTSPLPNGGMVLAASSASTRPSTPTLDHVLARNEAAAYSPTYTTLLSNLHAHISALATAKDVDLSALHTLPSTPSTQIPATLLTQLKHLRTHLTSLARQNRSPADLLAALAAHAPKLPEWNPYLPLDSRVADCMASVTVQKVAGLSKAEARGMLEYYAQSGVLRQTVTEGLVGERWTISGGGVVGELEKAAVKARF</sequence>
<comment type="subcellular location">
    <subcellularLocation>
        <location evidence="1">Mitochondrion</location>
    </subcellularLocation>
</comment>
<proteinExistence type="inferred from homology"/>
<evidence type="ECO:0000313" key="10">
    <source>
        <dbReference type="Proteomes" id="UP000308549"/>
    </source>
</evidence>
<gene>
    <name evidence="9" type="ORF">B0A50_05635</name>
</gene>
<evidence type="ECO:0000256" key="8">
    <source>
        <dbReference type="SAM" id="MobiDB-lite"/>
    </source>
</evidence>
<evidence type="ECO:0000256" key="2">
    <source>
        <dbReference type="ARBA" id="ARBA00009863"/>
    </source>
</evidence>
<evidence type="ECO:0000256" key="3">
    <source>
        <dbReference type="ARBA" id="ARBA00022946"/>
    </source>
</evidence>
<comment type="similarity">
    <text evidence="2">Belongs to the mitochondrion-specific ribosomal protein mS29 family.</text>
</comment>
<name>A0A4U0TUC5_9PEZI</name>
<dbReference type="PANTHER" id="PTHR12810:SF0">
    <property type="entry name" value="SMALL RIBOSOMAL SUBUNIT PROTEIN MS29"/>
    <property type="match status" value="1"/>
</dbReference>
<dbReference type="PANTHER" id="PTHR12810">
    <property type="entry name" value="MITOCHONDRIAL 28S RIBOSOMAL PROTEIN S29"/>
    <property type="match status" value="1"/>
</dbReference>
<dbReference type="EMBL" id="NAJL01000032">
    <property type="protein sequence ID" value="TKA25880.1"/>
    <property type="molecule type" value="Genomic_DNA"/>
</dbReference>
<dbReference type="GO" id="GO:0003735">
    <property type="term" value="F:structural constituent of ribosome"/>
    <property type="evidence" value="ECO:0007669"/>
    <property type="project" value="TreeGrafter"/>
</dbReference>
<evidence type="ECO:0000256" key="1">
    <source>
        <dbReference type="ARBA" id="ARBA00004173"/>
    </source>
</evidence>
<keyword evidence="4" id="KW-0689">Ribosomal protein</keyword>
<evidence type="ECO:0000313" key="9">
    <source>
        <dbReference type="EMBL" id="TKA25880.1"/>
    </source>
</evidence>
<dbReference type="AlphaFoldDB" id="A0A4U0TUC5"/>
<evidence type="ECO:0000256" key="6">
    <source>
        <dbReference type="ARBA" id="ARBA00023274"/>
    </source>
</evidence>